<dbReference type="Proteomes" id="UP000267821">
    <property type="component" value="Unassembled WGS sequence"/>
</dbReference>
<dbReference type="EMBL" id="ML121556">
    <property type="protein sequence ID" value="RPB21904.1"/>
    <property type="molecule type" value="Genomic_DNA"/>
</dbReference>
<dbReference type="OrthoDB" id="3364132at2759"/>
<dbReference type="AlphaFoldDB" id="A0A3N4LG95"/>
<accession>A0A3N4LG95</accession>
<keyword evidence="3" id="KW-1185">Reference proteome</keyword>
<feature type="domain" description="DUF7918" evidence="1">
    <location>
        <begin position="7"/>
        <end position="184"/>
    </location>
</feature>
<gene>
    <name evidence="2" type="ORF">L211DRAFT_409897</name>
</gene>
<dbReference type="InParanoid" id="A0A3N4LG95"/>
<dbReference type="InterPro" id="IPR057678">
    <property type="entry name" value="DUF7918"/>
</dbReference>
<organism evidence="2 3">
    <name type="scientific">Terfezia boudieri ATCC MYA-4762</name>
    <dbReference type="NCBI Taxonomy" id="1051890"/>
    <lineage>
        <taxon>Eukaryota</taxon>
        <taxon>Fungi</taxon>
        <taxon>Dikarya</taxon>
        <taxon>Ascomycota</taxon>
        <taxon>Pezizomycotina</taxon>
        <taxon>Pezizomycetes</taxon>
        <taxon>Pezizales</taxon>
        <taxon>Pezizaceae</taxon>
        <taxon>Terfezia</taxon>
    </lineage>
</organism>
<evidence type="ECO:0000313" key="3">
    <source>
        <dbReference type="Proteomes" id="UP000267821"/>
    </source>
</evidence>
<dbReference type="STRING" id="1051890.A0A3N4LG95"/>
<protein>
    <recommendedName>
        <fullName evidence="1">DUF7918 domain-containing protein</fullName>
    </recommendedName>
</protein>
<name>A0A3N4LG95_9PEZI</name>
<evidence type="ECO:0000259" key="1">
    <source>
        <dbReference type="Pfam" id="PF25534"/>
    </source>
</evidence>
<dbReference type="Pfam" id="PF25534">
    <property type="entry name" value="DUF7918"/>
    <property type="match status" value="1"/>
</dbReference>
<proteinExistence type="predicted"/>
<sequence>MPVIRKIQCCIHTERGKLTEYEEKVVLEQRDAKITRYLDITGAEGQRFWVEVQALQDFEWVADTFNAVVPFVAVDGVALRGTGSIKRYQPRYQYHGPKSTVLEDGKYVREVSEMFFQPLKLVEEEGGEDTINRSDDSRLQRLGRIEVKMYRTMEVRMNDEPWIGRPQVTKTLASVHEKAIKGRSRVSSKFTKSLFFMGPRR</sequence>
<evidence type="ECO:0000313" key="2">
    <source>
        <dbReference type="EMBL" id="RPB21904.1"/>
    </source>
</evidence>
<reference evidence="2 3" key="1">
    <citation type="journal article" date="2018" name="Nat. Ecol. Evol.">
        <title>Pezizomycetes genomes reveal the molecular basis of ectomycorrhizal truffle lifestyle.</title>
        <authorList>
            <person name="Murat C."/>
            <person name="Payen T."/>
            <person name="Noel B."/>
            <person name="Kuo A."/>
            <person name="Morin E."/>
            <person name="Chen J."/>
            <person name="Kohler A."/>
            <person name="Krizsan K."/>
            <person name="Balestrini R."/>
            <person name="Da Silva C."/>
            <person name="Montanini B."/>
            <person name="Hainaut M."/>
            <person name="Levati E."/>
            <person name="Barry K.W."/>
            <person name="Belfiori B."/>
            <person name="Cichocki N."/>
            <person name="Clum A."/>
            <person name="Dockter R.B."/>
            <person name="Fauchery L."/>
            <person name="Guy J."/>
            <person name="Iotti M."/>
            <person name="Le Tacon F."/>
            <person name="Lindquist E.A."/>
            <person name="Lipzen A."/>
            <person name="Malagnac F."/>
            <person name="Mello A."/>
            <person name="Molinier V."/>
            <person name="Miyauchi S."/>
            <person name="Poulain J."/>
            <person name="Riccioni C."/>
            <person name="Rubini A."/>
            <person name="Sitrit Y."/>
            <person name="Splivallo R."/>
            <person name="Traeger S."/>
            <person name="Wang M."/>
            <person name="Zifcakova L."/>
            <person name="Wipf D."/>
            <person name="Zambonelli A."/>
            <person name="Paolocci F."/>
            <person name="Nowrousian M."/>
            <person name="Ottonello S."/>
            <person name="Baldrian P."/>
            <person name="Spatafora J.W."/>
            <person name="Henrissat B."/>
            <person name="Nagy L.G."/>
            <person name="Aury J.M."/>
            <person name="Wincker P."/>
            <person name="Grigoriev I.V."/>
            <person name="Bonfante P."/>
            <person name="Martin F.M."/>
        </authorList>
    </citation>
    <scope>NUCLEOTIDE SEQUENCE [LARGE SCALE GENOMIC DNA]</scope>
    <source>
        <strain evidence="2 3">ATCC MYA-4762</strain>
    </source>
</reference>